<gene>
    <name evidence="6" type="primary">tpx</name>
    <name evidence="8" type="ORF">EDC61_11020</name>
</gene>
<dbReference type="CDD" id="cd03014">
    <property type="entry name" value="PRX_Atyp2cys"/>
    <property type="match status" value="1"/>
</dbReference>
<evidence type="ECO:0000259" key="7">
    <source>
        <dbReference type="PROSITE" id="PS51352"/>
    </source>
</evidence>
<dbReference type="NCBIfam" id="NF001808">
    <property type="entry name" value="PRK00522.1"/>
    <property type="match status" value="1"/>
</dbReference>
<dbReference type="InterPro" id="IPR013766">
    <property type="entry name" value="Thioredoxin_domain"/>
</dbReference>
<feature type="active site" description="Cysteine sulfenic acid (-SOH) intermediate" evidence="6">
    <location>
        <position position="60"/>
    </location>
</feature>
<dbReference type="RefSeq" id="WP_126463185.1">
    <property type="nucleotide sequence ID" value="NZ_AP018721.1"/>
</dbReference>
<dbReference type="EC" id="1.11.1.24" evidence="6"/>
<keyword evidence="3 6" id="KW-0560">Oxidoreductase</keyword>
<comment type="caution">
    <text evidence="8">The sequence shown here is derived from an EMBL/GenBank/DDBJ whole genome shotgun (WGS) entry which is preliminary data.</text>
</comment>
<dbReference type="HAMAP" id="MF_00269">
    <property type="entry name" value="Tpx"/>
    <property type="match status" value="1"/>
</dbReference>
<keyword evidence="9" id="KW-1185">Reference proteome</keyword>
<keyword evidence="5 6" id="KW-0676">Redox-active center</keyword>
<dbReference type="InterPro" id="IPR002065">
    <property type="entry name" value="TPX"/>
</dbReference>
<dbReference type="InterPro" id="IPR018219">
    <property type="entry name" value="Tpx_CS"/>
</dbReference>
<feature type="domain" description="Thioredoxin" evidence="7">
    <location>
        <begin position="18"/>
        <end position="170"/>
    </location>
</feature>
<dbReference type="InterPro" id="IPR036249">
    <property type="entry name" value="Thioredoxin-like_sf"/>
</dbReference>
<name>A0A4R3JU72_9PROT</name>
<dbReference type="Pfam" id="PF08534">
    <property type="entry name" value="Redoxin"/>
    <property type="match status" value="1"/>
</dbReference>
<dbReference type="GO" id="GO:0008379">
    <property type="term" value="F:thioredoxin peroxidase activity"/>
    <property type="evidence" value="ECO:0007669"/>
    <property type="project" value="UniProtKB-UniRule"/>
</dbReference>
<evidence type="ECO:0000256" key="6">
    <source>
        <dbReference type="HAMAP-Rule" id="MF_00269"/>
    </source>
</evidence>
<protein>
    <recommendedName>
        <fullName evidence="6">Thiol peroxidase</fullName>
        <shortName evidence="6">Tpx</shortName>
        <ecNumber evidence="6">1.11.1.24</ecNumber>
    </recommendedName>
    <alternativeName>
        <fullName evidence="6">Peroxiredoxin tpx</fullName>
        <shortName evidence="6">Prx</shortName>
    </alternativeName>
    <alternativeName>
        <fullName evidence="6">Thioredoxin peroxidase</fullName>
    </alternativeName>
    <alternativeName>
        <fullName evidence="6">Thioredoxin-dependent peroxiredoxin</fullName>
    </alternativeName>
</protein>
<dbReference type="EMBL" id="SLZY01000010">
    <property type="protein sequence ID" value="TCS71295.1"/>
    <property type="molecule type" value="Genomic_DNA"/>
</dbReference>
<comment type="miscellaneous">
    <text evidence="6">The active site is a conserved redox-active cysteine residue, the peroxidatic cysteine (C(P)), which makes the nucleophilic attack on the peroxide substrate. The peroxide oxidizes the C(P)-SH to cysteine sulfenic acid (C(P)-SOH), which then reacts with another cysteine residue, the resolving cysteine (C(R)), to form a disulfide bridge. The disulfide is subsequently reduced by an appropriate electron donor to complete the catalytic cycle. In this atypical 2-Cys peroxiredoxin, C(R) is present in the same subunit to form an intramolecular disulfide. The disulfide is subsequently reduced by thioredoxin.</text>
</comment>
<evidence type="ECO:0000313" key="8">
    <source>
        <dbReference type="EMBL" id="TCS71295.1"/>
    </source>
</evidence>
<dbReference type="PANTHER" id="PTHR43110">
    <property type="entry name" value="THIOL PEROXIDASE"/>
    <property type="match status" value="1"/>
</dbReference>
<comment type="catalytic activity">
    <reaction evidence="6">
        <text>a hydroperoxide + [thioredoxin]-dithiol = an alcohol + [thioredoxin]-disulfide + H2O</text>
        <dbReference type="Rhea" id="RHEA:62620"/>
        <dbReference type="Rhea" id="RHEA-COMP:10698"/>
        <dbReference type="Rhea" id="RHEA-COMP:10700"/>
        <dbReference type="ChEBI" id="CHEBI:15377"/>
        <dbReference type="ChEBI" id="CHEBI:29950"/>
        <dbReference type="ChEBI" id="CHEBI:30879"/>
        <dbReference type="ChEBI" id="CHEBI:35924"/>
        <dbReference type="ChEBI" id="CHEBI:50058"/>
        <dbReference type="EC" id="1.11.1.24"/>
    </reaction>
</comment>
<keyword evidence="2 6" id="KW-0049">Antioxidant</keyword>
<organism evidence="8 9">
    <name type="scientific">Sulfuritortus calidifontis</name>
    <dbReference type="NCBI Taxonomy" id="1914471"/>
    <lineage>
        <taxon>Bacteria</taxon>
        <taxon>Pseudomonadati</taxon>
        <taxon>Pseudomonadota</taxon>
        <taxon>Betaproteobacteria</taxon>
        <taxon>Nitrosomonadales</taxon>
        <taxon>Thiobacillaceae</taxon>
        <taxon>Sulfuritortus</taxon>
    </lineage>
</organism>
<evidence type="ECO:0000313" key="9">
    <source>
        <dbReference type="Proteomes" id="UP000295135"/>
    </source>
</evidence>
<evidence type="ECO:0000256" key="1">
    <source>
        <dbReference type="ARBA" id="ARBA00022559"/>
    </source>
</evidence>
<reference evidence="8 9" key="1">
    <citation type="submission" date="2019-03" db="EMBL/GenBank/DDBJ databases">
        <title>Genomic Encyclopedia of Type Strains, Phase IV (KMG-IV): sequencing the most valuable type-strain genomes for metagenomic binning, comparative biology and taxonomic classification.</title>
        <authorList>
            <person name="Goeker M."/>
        </authorList>
    </citation>
    <scope>NUCLEOTIDE SEQUENCE [LARGE SCALE GENOMIC DNA]</scope>
    <source>
        <strain evidence="8 9">DSM 103923</strain>
    </source>
</reference>
<dbReference type="Gene3D" id="3.40.30.10">
    <property type="entry name" value="Glutaredoxin"/>
    <property type="match status" value="1"/>
</dbReference>
<keyword evidence="4 6" id="KW-1015">Disulfide bond</keyword>
<sequence length="173" mass="18927">MAIVTLGGEKVQVGGNFPRPGDTAPSFMLVDKDLNDVSLSQFWGKKKILNIVPSLDTPVCQASTRKFNAVANELPNTVILVISADLPFAQARFCGAEGLDNVITLSTMRGRDFNKQYGVMIMDPPLAGLLARAVILLDEEDKVIYSELVPEIKQEPDYGALLDAFREATQEKK</sequence>
<comment type="similarity">
    <text evidence="6">Belongs to the peroxiredoxin family. Tpx subfamily.</text>
</comment>
<evidence type="ECO:0000256" key="3">
    <source>
        <dbReference type="ARBA" id="ARBA00023002"/>
    </source>
</evidence>
<accession>A0A4R3JU72</accession>
<proteinExistence type="inferred from homology"/>
<dbReference type="AlphaFoldDB" id="A0A4R3JU72"/>
<dbReference type="PROSITE" id="PS01265">
    <property type="entry name" value="TPX"/>
    <property type="match status" value="1"/>
</dbReference>
<dbReference type="Proteomes" id="UP000295135">
    <property type="component" value="Unassembled WGS sequence"/>
</dbReference>
<dbReference type="InterPro" id="IPR013740">
    <property type="entry name" value="Redoxin"/>
</dbReference>
<dbReference type="PANTHER" id="PTHR43110:SF1">
    <property type="entry name" value="THIOL PEROXIDASE"/>
    <property type="match status" value="1"/>
</dbReference>
<evidence type="ECO:0000256" key="4">
    <source>
        <dbReference type="ARBA" id="ARBA00023157"/>
    </source>
</evidence>
<comment type="function">
    <text evidence="6">Thiol-specific peroxidase that catalyzes the reduction of hydrogen peroxide and organic hydroperoxides to water and alcohols, respectively. Plays a role in cell protection against oxidative stress by detoxifying peroxides.</text>
</comment>
<dbReference type="PROSITE" id="PS51352">
    <property type="entry name" value="THIOREDOXIN_2"/>
    <property type="match status" value="1"/>
</dbReference>
<feature type="disulfide bond" description="Redox-active" evidence="6">
    <location>
        <begin position="60"/>
        <end position="94"/>
    </location>
</feature>
<dbReference type="SUPFAM" id="SSF52833">
    <property type="entry name" value="Thioredoxin-like"/>
    <property type="match status" value="1"/>
</dbReference>
<keyword evidence="1 6" id="KW-0575">Peroxidase</keyword>
<evidence type="ECO:0000256" key="5">
    <source>
        <dbReference type="ARBA" id="ARBA00023284"/>
    </source>
</evidence>
<evidence type="ECO:0000256" key="2">
    <source>
        <dbReference type="ARBA" id="ARBA00022862"/>
    </source>
</evidence>
<dbReference type="OrthoDB" id="9781543at2"/>
<comment type="subunit">
    <text evidence="6">Homodimer.</text>
</comment>
<dbReference type="InterPro" id="IPR050455">
    <property type="entry name" value="Tpx_Peroxidase_subfamily"/>
</dbReference>